<accession>A0ABU7DPD9</accession>
<keyword evidence="2" id="KW-1185">Reference proteome</keyword>
<comment type="caution">
    <text evidence="1">The sequence shown here is derived from an EMBL/GenBank/DDBJ whole genome shotgun (WGS) entry which is preliminary data.</text>
</comment>
<feature type="non-terminal residue" evidence="1">
    <location>
        <position position="1"/>
    </location>
</feature>
<sequence>WVTGKLVPISNSLWAGGGVHPGQVANPLQVNTQTTMQTPKGNLERAINLTRMPLDCGRKYPERTRAYTRRSRTQDLLPARQQCYQLRHHAARCQHVSKEVLILGACVMTGVG</sequence>
<evidence type="ECO:0000313" key="1">
    <source>
        <dbReference type="EMBL" id="MED6276947.1"/>
    </source>
</evidence>
<protein>
    <submittedName>
        <fullName evidence="1">Uncharacterized protein</fullName>
    </submittedName>
</protein>
<proteinExistence type="predicted"/>
<reference evidence="1 2" key="1">
    <citation type="submission" date="2021-06" db="EMBL/GenBank/DDBJ databases">
        <authorList>
            <person name="Palmer J.M."/>
        </authorList>
    </citation>
    <scope>NUCLEOTIDE SEQUENCE [LARGE SCALE GENOMIC DNA]</scope>
    <source>
        <strain evidence="1 2">CL_MEX2019</strain>
        <tissue evidence="1">Muscle</tissue>
    </source>
</reference>
<dbReference type="EMBL" id="JAHUTJ010033259">
    <property type="protein sequence ID" value="MED6276947.1"/>
    <property type="molecule type" value="Genomic_DNA"/>
</dbReference>
<gene>
    <name evidence="1" type="ORF">CHARACLAT_008158</name>
</gene>
<organism evidence="1 2">
    <name type="scientific">Characodon lateralis</name>
    <dbReference type="NCBI Taxonomy" id="208331"/>
    <lineage>
        <taxon>Eukaryota</taxon>
        <taxon>Metazoa</taxon>
        <taxon>Chordata</taxon>
        <taxon>Craniata</taxon>
        <taxon>Vertebrata</taxon>
        <taxon>Euteleostomi</taxon>
        <taxon>Actinopterygii</taxon>
        <taxon>Neopterygii</taxon>
        <taxon>Teleostei</taxon>
        <taxon>Neoteleostei</taxon>
        <taxon>Acanthomorphata</taxon>
        <taxon>Ovalentaria</taxon>
        <taxon>Atherinomorphae</taxon>
        <taxon>Cyprinodontiformes</taxon>
        <taxon>Goodeidae</taxon>
        <taxon>Characodon</taxon>
    </lineage>
</organism>
<evidence type="ECO:0000313" key="2">
    <source>
        <dbReference type="Proteomes" id="UP001352852"/>
    </source>
</evidence>
<name>A0ABU7DPD9_9TELE</name>
<dbReference type="Proteomes" id="UP001352852">
    <property type="component" value="Unassembled WGS sequence"/>
</dbReference>